<dbReference type="GO" id="GO:0003681">
    <property type="term" value="F:bent DNA binding"/>
    <property type="evidence" value="ECO:0007669"/>
    <property type="project" value="TreeGrafter"/>
</dbReference>
<dbReference type="PANTHER" id="PTHR38097:SF2">
    <property type="entry name" value="DNA-BINDING PROTEIN STPA"/>
    <property type="match status" value="1"/>
</dbReference>
<dbReference type="SMART" id="SM00528">
    <property type="entry name" value="HNS"/>
    <property type="match status" value="1"/>
</dbReference>
<feature type="domain" description="DNA-binding protein H-NS-like C-terminal" evidence="6">
    <location>
        <begin position="62"/>
        <end position="107"/>
    </location>
</feature>
<dbReference type="GO" id="GO:0001217">
    <property type="term" value="F:DNA-binding transcription repressor activity"/>
    <property type="evidence" value="ECO:0007669"/>
    <property type="project" value="TreeGrafter"/>
</dbReference>
<evidence type="ECO:0000313" key="8">
    <source>
        <dbReference type="Proteomes" id="UP000307749"/>
    </source>
</evidence>
<dbReference type="Gene3D" id="4.10.430.10">
    <property type="entry name" value="Histone-like protein H-NS, C-terminal domain"/>
    <property type="match status" value="1"/>
</dbReference>
<organism evidence="7 8">
    <name type="scientific">Metallibacterium scheffleri</name>
    <dbReference type="NCBI Taxonomy" id="993689"/>
    <lineage>
        <taxon>Bacteria</taxon>
        <taxon>Pseudomonadati</taxon>
        <taxon>Pseudomonadota</taxon>
        <taxon>Gammaproteobacteria</taxon>
        <taxon>Lysobacterales</taxon>
        <taxon>Rhodanobacteraceae</taxon>
        <taxon>Metallibacterium</taxon>
    </lineage>
</organism>
<dbReference type="GO" id="GO:0005829">
    <property type="term" value="C:cytosol"/>
    <property type="evidence" value="ECO:0007669"/>
    <property type="project" value="TreeGrafter"/>
</dbReference>
<dbReference type="Pfam" id="PF00816">
    <property type="entry name" value="Histone_HNS"/>
    <property type="match status" value="1"/>
</dbReference>
<keyword evidence="3" id="KW-0963">Cytoplasm</keyword>
<evidence type="ECO:0000256" key="5">
    <source>
        <dbReference type="SAM" id="Coils"/>
    </source>
</evidence>
<dbReference type="GO" id="GO:0000976">
    <property type="term" value="F:transcription cis-regulatory region binding"/>
    <property type="evidence" value="ECO:0007669"/>
    <property type="project" value="TreeGrafter"/>
</dbReference>
<accession>A0A4S3KLQ4</accession>
<comment type="subcellular location">
    <subcellularLocation>
        <location evidence="1">Cytoplasm</location>
        <location evidence="1">Nucleoid</location>
    </subcellularLocation>
</comment>
<gene>
    <name evidence="7" type="ORF">B1806_10345</name>
</gene>
<dbReference type="GO" id="GO:0009295">
    <property type="term" value="C:nucleoid"/>
    <property type="evidence" value="ECO:0007669"/>
    <property type="project" value="UniProtKB-SubCell"/>
</dbReference>
<keyword evidence="8" id="KW-1185">Reference proteome</keyword>
<dbReference type="EMBL" id="MWQO01000036">
    <property type="protein sequence ID" value="THD09719.1"/>
    <property type="molecule type" value="Genomic_DNA"/>
</dbReference>
<dbReference type="STRING" id="993689.GCA_002077135_01347"/>
<dbReference type="Proteomes" id="UP000307749">
    <property type="component" value="Unassembled WGS sequence"/>
</dbReference>
<feature type="coiled-coil region" evidence="5">
    <location>
        <begin position="10"/>
        <end position="45"/>
    </location>
</feature>
<dbReference type="InterPro" id="IPR027444">
    <property type="entry name" value="H-NS_C_dom"/>
</dbReference>
<protein>
    <submittedName>
        <fullName evidence="7">Histidine biosynthesis protein</fullName>
    </submittedName>
</protein>
<keyword evidence="4" id="KW-0238">DNA-binding</keyword>
<evidence type="ECO:0000256" key="1">
    <source>
        <dbReference type="ARBA" id="ARBA00004453"/>
    </source>
</evidence>
<dbReference type="OrthoDB" id="5297879at2"/>
<evidence type="ECO:0000259" key="6">
    <source>
        <dbReference type="SMART" id="SM00528"/>
    </source>
</evidence>
<dbReference type="AlphaFoldDB" id="A0A4S3KLQ4"/>
<dbReference type="RefSeq" id="WP_081126644.1">
    <property type="nucleotide sequence ID" value="NZ_DAHXOC010000009.1"/>
</dbReference>
<sequence>MAIDLKTFNHNQLNELIEHAKVRQAELAKEKLGALRERIENIVKQEGYSLEDVFGGRARRARKSMGVVAPKFRNPANAQQTWSGRGKRPRWFHEALAAGRKEADMLIK</sequence>
<comment type="caution">
    <text evidence="7">The sequence shown here is derived from an EMBL/GenBank/DDBJ whole genome shotgun (WGS) entry which is preliminary data.</text>
</comment>
<proteinExistence type="inferred from homology"/>
<dbReference type="InterPro" id="IPR037150">
    <property type="entry name" value="H-NS_C_dom_sf"/>
</dbReference>
<evidence type="ECO:0000256" key="4">
    <source>
        <dbReference type="ARBA" id="ARBA00023125"/>
    </source>
</evidence>
<comment type="similarity">
    <text evidence="2">Belongs to the histone-like protein H-NS family.</text>
</comment>
<dbReference type="GO" id="GO:0003680">
    <property type="term" value="F:minor groove of adenine-thymine-rich DNA binding"/>
    <property type="evidence" value="ECO:0007669"/>
    <property type="project" value="TreeGrafter"/>
</dbReference>
<dbReference type="PANTHER" id="PTHR38097">
    <property type="match status" value="1"/>
</dbReference>
<evidence type="ECO:0000256" key="3">
    <source>
        <dbReference type="ARBA" id="ARBA00022490"/>
    </source>
</evidence>
<dbReference type="SUPFAM" id="SSF81273">
    <property type="entry name" value="H-NS histone-like proteins"/>
    <property type="match status" value="1"/>
</dbReference>
<dbReference type="GO" id="GO:0032993">
    <property type="term" value="C:protein-DNA complex"/>
    <property type="evidence" value="ECO:0007669"/>
    <property type="project" value="TreeGrafter"/>
</dbReference>
<reference evidence="7 8" key="1">
    <citation type="submission" date="2017-02" db="EMBL/GenBank/DDBJ databases">
        <title>Whole genome sequencing of Metallibacterium scheffleri DSM 24874 (T).</title>
        <authorList>
            <person name="Kumar S."/>
            <person name="Patil P."/>
            <person name="Patil P.B."/>
        </authorList>
    </citation>
    <scope>NUCLEOTIDE SEQUENCE [LARGE SCALE GENOMIC DNA]</scope>
    <source>
        <strain evidence="7 8">DSM 24874</strain>
    </source>
</reference>
<keyword evidence="5" id="KW-0175">Coiled coil</keyword>
<evidence type="ECO:0000256" key="2">
    <source>
        <dbReference type="ARBA" id="ARBA00010610"/>
    </source>
</evidence>
<name>A0A4S3KLQ4_9GAMM</name>
<evidence type="ECO:0000313" key="7">
    <source>
        <dbReference type="EMBL" id="THD09719.1"/>
    </source>
</evidence>